<name>A0A2T6KRL7_9RHOB</name>
<evidence type="ECO:0000313" key="2">
    <source>
        <dbReference type="EMBL" id="PUB19199.1"/>
    </source>
</evidence>
<organism evidence="2 3">
    <name type="scientific">Yoonia sediminilitoris</name>
    <dbReference type="NCBI Taxonomy" id="1286148"/>
    <lineage>
        <taxon>Bacteria</taxon>
        <taxon>Pseudomonadati</taxon>
        <taxon>Pseudomonadota</taxon>
        <taxon>Alphaproteobacteria</taxon>
        <taxon>Rhodobacterales</taxon>
        <taxon>Paracoccaceae</taxon>
        <taxon>Yoonia</taxon>
    </lineage>
</organism>
<keyword evidence="3" id="KW-1185">Reference proteome</keyword>
<feature type="signal peptide" evidence="1">
    <location>
        <begin position="1"/>
        <end position="19"/>
    </location>
</feature>
<dbReference type="EMBL" id="QBUD01000001">
    <property type="protein sequence ID" value="PUB19199.1"/>
    <property type="molecule type" value="Genomic_DNA"/>
</dbReference>
<evidence type="ECO:0000313" key="3">
    <source>
        <dbReference type="Proteomes" id="UP000244523"/>
    </source>
</evidence>
<gene>
    <name evidence="2" type="ORF">C8N45_101792</name>
</gene>
<comment type="caution">
    <text evidence="2">The sequence shown here is derived from an EMBL/GenBank/DDBJ whole genome shotgun (WGS) entry which is preliminary data.</text>
</comment>
<accession>A0A2T6KRL7</accession>
<protein>
    <submittedName>
        <fullName evidence="2">Uncharacterized protein</fullName>
    </submittedName>
</protein>
<dbReference type="OrthoDB" id="7726157at2"/>
<reference evidence="2 3" key="1">
    <citation type="submission" date="2018-04" db="EMBL/GenBank/DDBJ databases">
        <title>Genomic Encyclopedia of Archaeal and Bacterial Type Strains, Phase II (KMG-II): from individual species to whole genera.</title>
        <authorList>
            <person name="Goeker M."/>
        </authorList>
    </citation>
    <scope>NUCLEOTIDE SEQUENCE [LARGE SCALE GENOMIC DNA]</scope>
    <source>
        <strain evidence="2 3">DSM 29955</strain>
    </source>
</reference>
<feature type="chain" id="PRO_5015744362" evidence="1">
    <location>
        <begin position="20"/>
        <end position="121"/>
    </location>
</feature>
<dbReference type="RefSeq" id="WP_108384858.1">
    <property type="nucleotide sequence ID" value="NZ_QBUD01000001.1"/>
</dbReference>
<evidence type="ECO:0000256" key="1">
    <source>
        <dbReference type="SAM" id="SignalP"/>
    </source>
</evidence>
<dbReference type="Proteomes" id="UP000244523">
    <property type="component" value="Unassembled WGS sequence"/>
</dbReference>
<proteinExistence type="predicted"/>
<dbReference type="AlphaFoldDB" id="A0A2T6KRL7"/>
<sequence length="121" mass="13676">MNLRCTWALLVLCAGPAAAQPYSQSMAECAAFFSSWRSSIQREENLENLEIAENRWLSAAYAQAQAEGVEKPQAYTADIFVAKRDEWIEKGGMAALTQDFKDWAAYCRSFGRDRGIDYDFD</sequence>
<keyword evidence="1" id="KW-0732">Signal</keyword>